<dbReference type="PANTHER" id="PTHR21141">
    <property type="entry name" value="60S ACIDIC RIBOSOMAL PROTEIN FAMILY MEMBER"/>
    <property type="match status" value="1"/>
</dbReference>
<evidence type="ECO:0000313" key="7">
    <source>
        <dbReference type="EMBL" id="OBA26736.1"/>
    </source>
</evidence>
<reference evidence="8" key="1">
    <citation type="journal article" date="2016" name="Proc. Natl. Acad. Sci. U.S.A.">
        <title>Comparative genomics of biotechnologically important yeasts.</title>
        <authorList>
            <person name="Riley R."/>
            <person name="Haridas S."/>
            <person name="Wolfe K.H."/>
            <person name="Lopes M.R."/>
            <person name="Hittinger C.T."/>
            <person name="Goeker M."/>
            <person name="Salamov A.A."/>
            <person name="Wisecaver J.H."/>
            <person name="Long T.M."/>
            <person name="Calvey C.H."/>
            <person name="Aerts A.L."/>
            <person name="Barry K.W."/>
            <person name="Choi C."/>
            <person name="Clum A."/>
            <person name="Coughlan A.Y."/>
            <person name="Deshpande S."/>
            <person name="Douglass A.P."/>
            <person name="Hanson S.J."/>
            <person name="Klenk H.-P."/>
            <person name="LaButti K.M."/>
            <person name="Lapidus A."/>
            <person name="Lindquist E.A."/>
            <person name="Lipzen A.M."/>
            <person name="Meier-Kolthoff J.P."/>
            <person name="Ohm R.A."/>
            <person name="Otillar R.P."/>
            <person name="Pangilinan J.L."/>
            <person name="Peng Y."/>
            <person name="Rokas A."/>
            <person name="Rosa C.A."/>
            <person name="Scheuner C."/>
            <person name="Sibirny A.A."/>
            <person name="Slot J.C."/>
            <person name="Stielow J.B."/>
            <person name="Sun H."/>
            <person name="Kurtzman C.P."/>
            <person name="Blackwell M."/>
            <person name="Grigoriev I.V."/>
            <person name="Jeffries T.W."/>
        </authorList>
    </citation>
    <scope>NUCLEOTIDE SEQUENCE [LARGE SCALE GENOMIC DNA]</scope>
    <source>
        <strain evidence="8">NRRL Y-1626</strain>
    </source>
</reference>
<comment type="similarity">
    <text evidence="2">Belongs to the eukaryotic ribosomal protein P1/P2 family.</text>
</comment>
<sequence length="105" mass="10460">MKYLAAYLLLNAAGKTPSVESITEVVAASGAEVDASQIEALLAKLDGKSVEELIAAGNEKLSSVPVGGAAPAAGAAAGSSEAAAEEAEEEEAEESDDDMGFGLFD</sequence>
<dbReference type="PANTHER" id="PTHR21141:SF5">
    <property type="entry name" value="LARGE RIBOSOMAL SUBUNIT PROTEIN P2"/>
    <property type="match status" value="1"/>
</dbReference>
<feature type="compositionally biased region" description="Low complexity" evidence="6">
    <location>
        <begin position="62"/>
        <end position="82"/>
    </location>
</feature>
<dbReference type="GO" id="GO:0003735">
    <property type="term" value="F:structural constituent of ribosome"/>
    <property type="evidence" value="ECO:0007669"/>
    <property type="project" value="InterPro"/>
</dbReference>
<dbReference type="InterPro" id="IPR038716">
    <property type="entry name" value="P1/P2_N_sf"/>
</dbReference>
<organism evidence="7 8">
    <name type="scientific">Hanseniaspora valbyensis NRRL Y-1626</name>
    <dbReference type="NCBI Taxonomy" id="766949"/>
    <lineage>
        <taxon>Eukaryota</taxon>
        <taxon>Fungi</taxon>
        <taxon>Dikarya</taxon>
        <taxon>Ascomycota</taxon>
        <taxon>Saccharomycotina</taxon>
        <taxon>Saccharomycetes</taxon>
        <taxon>Saccharomycodales</taxon>
        <taxon>Saccharomycodaceae</taxon>
        <taxon>Hanseniaspora</taxon>
    </lineage>
</organism>
<dbReference type="HAMAP" id="MF_01478">
    <property type="entry name" value="Ribosomal_L12_arch"/>
    <property type="match status" value="1"/>
</dbReference>
<accession>A0A1B7TDA5</accession>
<keyword evidence="3 7" id="KW-0689">Ribosomal protein</keyword>
<evidence type="ECO:0000256" key="2">
    <source>
        <dbReference type="ARBA" id="ARBA00005436"/>
    </source>
</evidence>
<dbReference type="Proteomes" id="UP000092321">
    <property type="component" value="Unassembled WGS sequence"/>
</dbReference>
<dbReference type="AlphaFoldDB" id="A0A1B7TDA5"/>
<name>A0A1B7TDA5_9ASCO</name>
<comment type="subunit">
    <text evidence="5">Component of the large ribosomal subunit (LSU). Mature yeast ribosomes consist of a small (40S) and a large (60S) subunit. The 40S small subunit contains 1 molecule of ribosomal RNA (18S rRNA) and 33 different proteins (encoded by 57 genes). The large 60S subunit contains 3 rRNA molecules (25S, 5.8S and 5S rRNA) and 46 different proteins (encoded by 81 genes). The 5 acidic ribosomal P-proteins form the stalk structure of the 60S subunit. They are organized as a pentameric complex in which uL10/P0 interacts with 2 heterodimers, P1A-P2B and P1B-P2A.</text>
</comment>
<evidence type="ECO:0000256" key="3">
    <source>
        <dbReference type="ARBA" id="ARBA00022980"/>
    </source>
</evidence>
<dbReference type="Gene3D" id="1.10.10.1410">
    <property type="match status" value="1"/>
</dbReference>
<keyword evidence="4" id="KW-0687">Ribonucleoprotein</keyword>
<dbReference type="Pfam" id="PF00428">
    <property type="entry name" value="Ribosomal_60s"/>
    <property type="match status" value="1"/>
</dbReference>
<comment type="caution">
    <text evidence="7">The sequence shown here is derived from an EMBL/GenBank/DDBJ whole genome shotgun (WGS) entry which is preliminary data.</text>
</comment>
<keyword evidence="8" id="KW-1185">Reference proteome</keyword>
<dbReference type="GO" id="GO:0002182">
    <property type="term" value="P:cytoplasmic translational elongation"/>
    <property type="evidence" value="ECO:0007669"/>
    <property type="project" value="InterPro"/>
</dbReference>
<proteinExistence type="inferred from homology"/>
<gene>
    <name evidence="7" type="ORF">HANVADRAFT_24472</name>
</gene>
<comment type="function">
    <text evidence="1">Component of the ribosome, a large ribonucleoprotein complex responsible for the synthesis of proteins in the cell. The small ribosomal subunit (SSU) binds messenger RNAs (mRNAs) and translates the encoded message by selecting cognate aminoacyl-transfer RNA (tRNA) molecules. The large subunit (LSU) contains the ribosomal catalytic site termed the peptidyl transferase center (PTC), which catalyzes the formation of peptide bonds, thereby polymerizing the amino acids delivered by tRNAs into a polypeptide chain. The nascent polypeptides leave the ribosome through a tunnel in the LSU and interact with protein factors that function in enzymatic processing, targeting, and the membrane insertion of nascent chains at the exit of the ribosomal tunnel.</text>
</comment>
<dbReference type="OrthoDB" id="1227494at2759"/>
<evidence type="ECO:0000256" key="6">
    <source>
        <dbReference type="SAM" id="MobiDB-lite"/>
    </source>
</evidence>
<dbReference type="InterPro" id="IPR044076">
    <property type="entry name" value="Ribosomal_P2"/>
</dbReference>
<evidence type="ECO:0000313" key="8">
    <source>
        <dbReference type="Proteomes" id="UP000092321"/>
    </source>
</evidence>
<dbReference type="InterPro" id="IPR027534">
    <property type="entry name" value="Ribosomal_P1/P2"/>
</dbReference>
<feature type="region of interest" description="Disordered" evidence="6">
    <location>
        <begin position="62"/>
        <end position="105"/>
    </location>
</feature>
<protein>
    <submittedName>
        <fullName evidence="7">Putative 60S acidic ribosomal protein P2</fullName>
    </submittedName>
</protein>
<evidence type="ECO:0000256" key="4">
    <source>
        <dbReference type="ARBA" id="ARBA00023274"/>
    </source>
</evidence>
<feature type="compositionally biased region" description="Acidic residues" evidence="6">
    <location>
        <begin position="83"/>
        <end position="99"/>
    </location>
</feature>
<dbReference type="FunFam" id="1.10.10.1410:FF:000002">
    <property type="entry name" value="60S acidic ribosomal protein P2"/>
    <property type="match status" value="1"/>
</dbReference>
<dbReference type="EMBL" id="LXPE01000013">
    <property type="protein sequence ID" value="OBA26736.1"/>
    <property type="molecule type" value="Genomic_DNA"/>
</dbReference>
<evidence type="ECO:0000256" key="1">
    <source>
        <dbReference type="ARBA" id="ARBA00004021"/>
    </source>
</evidence>
<dbReference type="GO" id="GO:0022625">
    <property type="term" value="C:cytosolic large ribosomal subunit"/>
    <property type="evidence" value="ECO:0007669"/>
    <property type="project" value="InterPro"/>
</dbReference>
<evidence type="ECO:0000256" key="5">
    <source>
        <dbReference type="ARBA" id="ARBA00063629"/>
    </source>
</evidence>
<dbReference type="CDD" id="cd05833">
    <property type="entry name" value="Ribosomal_P2"/>
    <property type="match status" value="1"/>
</dbReference>